<sequence length="1684" mass="180167">MSGSSQYQNSQAFNQSFSTAESVNPNTGSFSFSKLLVNLRGITSSIGLNINLSYASGTTGLMGLPSGWSFGIAFVVPGSSLTTQGQTSIVDLTWSDETGYQSGLRYVNDHGIKFSPVVPDQPLPSGQPGTYAYTLTYGDGGCDYYDATGKLVEHADLFGNHINYFYTDQFSGALNNQLDYITDSFGQVVRFGYGSNAIIITTPDGGQNTINFSSRGVENIVDPLGNATVLNYTAFANQTVVSTIQYPTGLNTTMTYTRIPYVDANGAESAFPAVSMLTHLDSDASIADCTTYAFGTDSDGNTFTGYAAGYRMSAGTDSLMDSNNTLYLYDVLTSKCDASGALLSASRVYYNYLHAPVREEHYLVDASHEVQCGYRALYSYLINPDLHARSVNYNRPVTTEQFVYSAAVSDYLPIRKSTSSYDDYGQMLSSEELCYDRTAQAFKSQIAASFSYTVASWGGEMPATEIYIDNVTGFQRQVAYTLSADQKSLASAAVLFRTNAQDSWAPWKTTCYGYDQQGRLISTVLAWSQDASYSEGSVASTSSTCAYAYDPSSYLLTVSLTNAIGAVTKTTYDVTKPSGPAVLMTTPLGESQTFEFDLLGRVSKQTDALGLTTLTTYKLFATDQANSVLSSAPNGYLTELFFDALGRPVKLMDNGDPSMEGGSPNRCLRQKCYGPLGNPSQDIDELGLVTRYQYDSLNRLVQSTDPLGNVGTTVFDDAQLSVSAYTNDILRDVTQLDGLGRTQTLTSYPDPDDSTSSYAKLNESEYSGLGQILRTVISQLPKQGGNPQALYENSYSYDVEAKVITEVCSGYSGPQLTTTRNTFYDLFGNPLGYAKQTDYADGRSFQNDACIPRYNAANLLVSVTNQLDQVESYSYDDDGRMLTRTRFDGTVISYSYDKVGKLLQTAWNGGSIDCSYYPNDRIQSVTLGGAAILYDYYLDGSAKSITYPDGRSQSYSVDTFSRITSQTDASGMVTSNLFDTYGRIAKRTNGIDTITNVYGTINHTAGVLQGVELTGSGQFTWQYAYNGFGELSATAIANAAGASVLNTRYTRDTASRLIETAVSSATCNDSAVNYSRSYLYDGLNQLVGTTTTYSNGKPALQIAFAYDGNSNPLSKTTNGVVSNYTYNAIDQLVGAGIVYDQNGRMTSDGSGRQYAYNALDQLIQVSGTAPAPADYDYYPDGALASNSNTASGSKLQYYYSGAVNAILSQSTAEDWTSFLFSGPDRLAAYEGQQASGYYMAAAGSTALLQDANGESAIFSYDPYGAVTSQGDISAKQSFTWNQEYADPSNGLVYLRARCYHPGLMRFMTMDSVLNDNRYAYCSGDPINLIDPTGHSEAANIAGAVVGGIVGSFATVFTGFFGGMAAAMVFGPESLLASTGVTALAGAAGSITANGYRAAISGQKLSGGRALMDLASGALGGAVGAGVGGYAGRVAMRNALSQGLSQSAIARIGSVCSAGIGGLAGAATSAGVTSLATGQPFFSKTTALSMTVGFFGGAGGGLLTSGAYLGLLSNKIIPVPLTESELDLITPARNQRGARLSKRLLVMAPQAEANTTADRFIARYGNYDAALTLDYQPDSQTYDTIAAHGAGNTMFASVEYKPGGILNREPNMVRPITGKLFARYARDEWRGRDATEAIKVMSCHSAFSNAQSIADAFGSETFGGYPEINRYTFTDWQVRQPRRQG</sequence>
<feature type="transmembrane region" description="Helical" evidence="1">
    <location>
        <begin position="1447"/>
        <end position="1466"/>
    </location>
</feature>
<feature type="transmembrane region" description="Helical" evidence="1">
    <location>
        <begin position="1340"/>
        <end position="1362"/>
    </location>
</feature>
<evidence type="ECO:0000313" key="3">
    <source>
        <dbReference type="Proteomes" id="UP001156706"/>
    </source>
</evidence>
<reference evidence="3" key="1">
    <citation type="journal article" date="2019" name="Int. J. Syst. Evol. Microbiol.">
        <title>The Global Catalogue of Microorganisms (GCM) 10K type strain sequencing project: providing services to taxonomists for standard genome sequencing and annotation.</title>
        <authorList>
            <consortium name="The Broad Institute Genomics Platform"/>
            <consortium name="The Broad Institute Genome Sequencing Center for Infectious Disease"/>
            <person name="Wu L."/>
            <person name="Ma J."/>
        </authorList>
    </citation>
    <scope>NUCLEOTIDE SEQUENCE [LARGE SCALE GENOMIC DNA]</scope>
    <source>
        <strain evidence="3">NBRC 110044</strain>
    </source>
</reference>
<proteinExistence type="predicted"/>
<evidence type="ECO:0008006" key="4">
    <source>
        <dbReference type="Google" id="ProtNLM"/>
    </source>
</evidence>
<organism evidence="2 3">
    <name type="scientific">Chitinimonas prasina</name>
    <dbReference type="NCBI Taxonomy" id="1434937"/>
    <lineage>
        <taxon>Bacteria</taxon>
        <taxon>Pseudomonadati</taxon>
        <taxon>Pseudomonadota</taxon>
        <taxon>Betaproteobacteria</taxon>
        <taxon>Neisseriales</taxon>
        <taxon>Chitinibacteraceae</taxon>
        <taxon>Chitinimonas</taxon>
    </lineage>
</organism>
<dbReference type="RefSeq" id="WP_284197830.1">
    <property type="nucleotide sequence ID" value="NZ_BSOG01000005.1"/>
</dbReference>
<keyword evidence="1" id="KW-0812">Transmembrane</keyword>
<dbReference type="Pfam" id="PF05593">
    <property type="entry name" value="RHS_repeat"/>
    <property type="match status" value="2"/>
</dbReference>
<keyword evidence="1" id="KW-1133">Transmembrane helix</keyword>
<dbReference type="InterPro" id="IPR031325">
    <property type="entry name" value="RHS_repeat"/>
</dbReference>
<feature type="transmembrane region" description="Helical" evidence="1">
    <location>
        <begin position="1413"/>
        <end position="1435"/>
    </location>
</feature>
<feature type="transmembrane region" description="Helical" evidence="1">
    <location>
        <begin position="1374"/>
        <end position="1393"/>
    </location>
</feature>
<protein>
    <recommendedName>
        <fullName evidence="4">RHS repeat-associated core domain-containing protein</fullName>
    </recommendedName>
</protein>
<dbReference type="InterPro" id="IPR006530">
    <property type="entry name" value="YD"/>
</dbReference>
<evidence type="ECO:0000256" key="1">
    <source>
        <dbReference type="SAM" id="Phobius"/>
    </source>
</evidence>
<gene>
    <name evidence="2" type="ORF">GCM10007907_35500</name>
</gene>
<dbReference type="Proteomes" id="UP001156706">
    <property type="component" value="Unassembled WGS sequence"/>
</dbReference>
<name>A0ABQ5YID1_9NEIS</name>
<keyword evidence="1" id="KW-0472">Membrane</keyword>
<dbReference type="NCBIfam" id="TIGR01643">
    <property type="entry name" value="YD_repeat_2x"/>
    <property type="match status" value="1"/>
</dbReference>
<dbReference type="PANTHER" id="PTHR32305">
    <property type="match status" value="1"/>
</dbReference>
<feature type="transmembrane region" description="Helical" evidence="1">
    <location>
        <begin position="1486"/>
        <end position="1510"/>
    </location>
</feature>
<dbReference type="Gene3D" id="2.180.10.10">
    <property type="entry name" value="RHS repeat-associated core"/>
    <property type="match status" value="3"/>
</dbReference>
<keyword evidence="3" id="KW-1185">Reference proteome</keyword>
<evidence type="ECO:0000313" key="2">
    <source>
        <dbReference type="EMBL" id="GLR14760.1"/>
    </source>
</evidence>
<dbReference type="InterPro" id="IPR022385">
    <property type="entry name" value="Rhs_assc_core"/>
</dbReference>
<dbReference type="InterPro" id="IPR050708">
    <property type="entry name" value="T6SS_VgrG/RHS"/>
</dbReference>
<dbReference type="EMBL" id="BSOG01000005">
    <property type="protein sequence ID" value="GLR14760.1"/>
    <property type="molecule type" value="Genomic_DNA"/>
</dbReference>
<dbReference type="PANTHER" id="PTHR32305:SF15">
    <property type="entry name" value="PROTEIN RHSA-RELATED"/>
    <property type="match status" value="1"/>
</dbReference>
<accession>A0ABQ5YID1</accession>
<comment type="caution">
    <text evidence="2">The sequence shown here is derived from an EMBL/GenBank/DDBJ whole genome shotgun (WGS) entry which is preliminary data.</text>
</comment>
<dbReference type="NCBIfam" id="TIGR03696">
    <property type="entry name" value="Rhs_assc_core"/>
    <property type="match status" value="1"/>
</dbReference>